<dbReference type="EMBL" id="JAACXV010023763">
    <property type="protein sequence ID" value="KAF7262848.1"/>
    <property type="molecule type" value="Genomic_DNA"/>
</dbReference>
<dbReference type="Proteomes" id="UP000625711">
    <property type="component" value="Unassembled WGS sequence"/>
</dbReference>
<proteinExistence type="predicted"/>
<name>A0A834HKB3_RHYFE</name>
<feature type="region of interest" description="Disordered" evidence="1">
    <location>
        <begin position="64"/>
        <end position="93"/>
    </location>
</feature>
<evidence type="ECO:0000313" key="2">
    <source>
        <dbReference type="EMBL" id="KAF7262848.1"/>
    </source>
</evidence>
<protein>
    <submittedName>
        <fullName evidence="2">Uncharacterized protein</fullName>
    </submittedName>
</protein>
<organism evidence="2 3">
    <name type="scientific">Rhynchophorus ferrugineus</name>
    <name type="common">Red palm weevil</name>
    <name type="synonym">Curculio ferrugineus</name>
    <dbReference type="NCBI Taxonomy" id="354439"/>
    <lineage>
        <taxon>Eukaryota</taxon>
        <taxon>Metazoa</taxon>
        <taxon>Ecdysozoa</taxon>
        <taxon>Arthropoda</taxon>
        <taxon>Hexapoda</taxon>
        <taxon>Insecta</taxon>
        <taxon>Pterygota</taxon>
        <taxon>Neoptera</taxon>
        <taxon>Endopterygota</taxon>
        <taxon>Coleoptera</taxon>
        <taxon>Polyphaga</taxon>
        <taxon>Cucujiformia</taxon>
        <taxon>Curculionidae</taxon>
        <taxon>Dryophthorinae</taxon>
        <taxon>Rhynchophorus</taxon>
    </lineage>
</organism>
<dbReference type="AlphaFoldDB" id="A0A834HKB3"/>
<sequence>MDIKEVFSCALKACQILKLACPRMDDESRTKTVAQLILHHHGATLTDYQYKEILDLTADNNQKKRRQFDGDDGDDMPRKIPKTDSDEVFSRESNSQAEYNNVLDRYIHVKEKKSLKIYRYEDDDYMDFNISDTTPTPKPVFSQEVRIDDIEMLDLSEKPKCFVKPCVFSNVTCKDLPDPTSVFKQAVLKHFYFRKSFSADYPPAIVKTATGLCFSAAKAISFMDKSVSAAKYGKKPVANNVCYVPSHRHYCFNNCSDNYNYKYDIDELVYMMKKKCVISR</sequence>
<accession>A0A834HKB3</accession>
<comment type="caution">
    <text evidence="2">The sequence shown here is derived from an EMBL/GenBank/DDBJ whole genome shotgun (WGS) entry which is preliminary data.</text>
</comment>
<keyword evidence="3" id="KW-1185">Reference proteome</keyword>
<feature type="compositionally biased region" description="Basic and acidic residues" evidence="1">
    <location>
        <begin position="75"/>
        <end position="90"/>
    </location>
</feature>
<evidence type="ECO:0000256" key="1">
    <source>
        <dbReference type="SAM" id="MobiDB-lite"/>
    </source>
</evidence>
<reference evidence="2" key="1">
    <citation type="submission" date="2020-08" db="EMBL/GenBank/DDBJ databases">
        <title>Genome sequencing and assembly of the red palm weevil Rhynchophorus ferrugineus.</title>
        <authorList>
            <person name="Dias G.B."/>
            <person name="Bergman C.M."/>
            <person name="Manee M."/>
        </authorList>
    </citation>
    <scope>NUCLEOTIDE SEQUENCE</scope>
    <source>
        <strain evidence="2">AA-2017</strain>
        <tissue evidence="2">Whole larva</tissue>
    </source>
</reference>
<evidence type="ECO:0000313" key="3">
    <source>
        <dbReference type="Proteomes" id="UP000625711"/>
    </source>
</evidence>
<gene>
    <name evidence="2" type="ORF">GWI33_003984</name>
</gene>